<dbReference type="InterPro" id="IPR036388">
    <property type="entry name" value="WH-like_DNA-bd_sf"/>
</dbReference>
<evidence type="ECO:0000256" key="9">
    <source>
        <dbReference type="ARBA" id="ARBA00022763"/>
    </source>
</evidence>
<feature type="active site" description="Nucleophile; methyl group acceptor" evidence="14">
    <location>
        <position position="124"/>
    </location>
</feature>
<dbReference type="SUPFAM" id="SSF46767">
    <property type="entry name" value="Methylated DNA-protein cysteine methyltransferase, C-terminal domain"/>
    <property type="match status" value="1"/>
</dbReference>
<dbReference type="EMBL" id="PKUR01000005">
    <property type="protein sequence ID" value="PLW84704.1"/>
    <property type="molecule type" value="Genomic_DNA"/>
</dbReference>
<dbReference type="RefSeq" id="WP_084200982.1">
    <property type="nucleotide sequence ID" value="NZ_BMYL01000006.1"/>
</dbReference>
<evidence type="ECO:0000256" key="1">
    <source>
        <dbReference type="ARBA" id="ARBA00001286"/>
    </source>
</evidence>
<evidence type="ECO:0000256" key="13">
    <source>
        <dbReference type="ARBA" id="ARBA00049348"/>
    </source>
</evidence>
<reference evidence="17 18" key="1">
    <citation type="submission" date="2018-01" db="EMBL/GenBank/DDBJ databases">
        <title>The draft genome sequence of Halioglobus japonicus S1-36.</title>
        <authorList>
            <person name="Du Z.-J."/>
            <person name="Shi M.-J."/>
        </authorList>
    </citation>
    <scope>NUCLEOTIDE SEQUENCE [LARGE SCALE GENOMIC DNA]</scope>
    <source>
        <strain evidence="17 18">S1-36</strain>
    </source>
</reference>
<dbReference type="InterPro" id="IPR036631">
    <property type="entry name" value="MGMT_N_sf"/>
</dbReference>
<sequence>MNYQYLNSPIGTLRVLSDGQHITAIEWPEQHSDTAGQIEQSDAALAQCVEQLQEYFAGTRRSFDLPLAPGGTEFQNAVWAQLARIPFGELRSYGDIAREMGKPKAMRAVGAANGRNPIPIVVPCHRVIGSDGSLTGFAGGLDAKKTLLNLEGALD</sequence>
<dbReference type="Pfam" id="PF01035">
    <property type="entry name" value="DNA_binding_1"/>
    <property type="match status" value="1"/>
</dbReference>
<evidence type="ECO:0000256" key="10">
    <source>
        <dbReference type="ARBA" id="ARBA00022833"/>
    </source>
</evidence>
<comment type="function">
    <text evidence="14">Involved in the cellular defense against the biological effects of O6-methylguanine (O6-MeG) and O4-methylthymine (O4-MeT) in DNA. Repairs the methylated nucleobase in DNA by stoichiometrically transferring the methyl group to a cysteine residue in the enzyme. This is a suicide reaction: the enzyme is irreversibly inactivated.</text>
</comment>
<evidence type="ECO:0000256" key="2">
    <source>
        <dbReference type="ARBA" id="ARBA00001947"/>
    </source>
</evidence>
<dbReference type="GO" id="GO:0005737">
    <property type="term" value="C:cytoplasm"/>
    <property type="evidence" value="ECO:0007669"/>
    <property type="project" value="UniProtKB-SubCell"/>
</dbReference>
<dbReference type="GO" id="GO:0006307">
    <property type="term" value="P:DNA alkylation repair"/>
    <property type="evidence" value="ECO:0007669"/>
    <property type="project" value="UniProtKB-UniRule"/>
</dbReference>
<organism evidence="17 18">
    <name type="scientific">Halioglobus japonicus</name>
    <dbReference type="NCBI Taxonomy" id="930805"/>
    <lineage>
        <taxon>Bacteria</taxon>
        <taxon>Pseudomonadati</taxon>
        <taxon>Pseudomonadota</taxon>
        <taxon>Gammaproteobacteria</taxon>
        <taxon>Cellvibrionales</taxon>
        <taxon>Halieaceae</taxon>
        <taxon>Halioglobus</taxon>
    </lineage>
</organism>
<comment type="cofactor">
    <cofactor evidence="2">
        <name>Zn(2+)</name>
        <dbReference type="ChEBI" id="CHEBI:29105"/>
    </cofactor>
</comment>
<dbReference type="InterPro" id="IPR036217">
    <property type="entry name" value="MethylDNA_cys_MeTrfase_DNAb"/>
</dbReference>
<dbReference type="EC" id="2.1.1.63" evidence="14"/>
<evidence type="ECO:0000259" key="16">
    <source>
        <dbReference type="Pfam" id="PF02870"/>
    </source>
</evidence>
<comment type="catalytic activity">
    <reaction evidence="13 14">
        <text>a 6-O-methyl-2'-deoxyguanosine in DNA + L-cysteinyl-[protein] = S-methyl-L-cysteinyl-[protein] + a 2'-deoxyguanosine in DNA</text>
        <dbReference type="Rhea" id="RHEA:24000"/>
        <dbReference type="Rhea" id="RHEA-COMP:10131"/>
        <dbReference type="Rhea" id="RHEA-COMP:10132"/>
        <dbReference type="Rhea" id="RHEA-COMP:11367"/>
        <dbReference type="Rhea" id="RHEA-COMP:11368"/>
        <dbReference type="ChEBI" id="CHEBI:29950"/>
        <dbReference type="ChEBI" id="CHEBI:82612"/>
        <dbReference type="ChEBI" id="CHEBI:85445"/>
        <dbReference type="ChEBI" id="CHEBI:85448"/>
        <dbReference type="EC" id="2.1.1.63"/>
    </reaction>
</comment>
<dbReference type="GO" id="GO:0032259">
    <property type="term" value="P:methylation"/>
    <property type="evidence" value="ECO:0007669"/>
    <property type="project" value="UniProtKB-KW"/>
</dbReference>
<evidence type="ECO:0000313" key="17">
    <source>
        <dbReference type="EMBL" id="PLW84704.1"/>
    </source>
</evidence>
<name>A0AAP8SLM5_9GAMM</name>
<dbReference type="InterPro" id="IPR023546">
    <property type="entry name" value="MGMT"/>
</dbReference>
<evidence type="ECO:0000256" key="8">
    <source>
        <dbReference type="ARBA" id="ARBA00022723"/>
    </source>
</evidence>
<evidence type="ECO:0000256" key="12">
    <source>
        <dbReference type="ARBA" id="ARBA00023204"/>
    </source>
</evidence>
<dbReference type="Gene3D" id="3.30.160.70">
    <property type="entry name" value="Methylated DNA-protein cysteine methyltransferase domain"/>
    <property type="match status" value="1"/>
</dbReference>
<dbReference type="PANTHER" id="PTHR10815">
    <property type="entry name" value="METHYLATED-DNA--PROTEIN-CYSTEINE METHYLTRANSFERASE"/>
    <property type="match status" value="1"/>
</dbReference>
<feature type="domain" description="Methylated-DNA-[protein]-cysteine S-methyltransferase DNA binding" evidence="15">
    <location>
        <begin position="73"/>
        <end position="153"/>
    </location>
</feature>
<evidence type="ECO:0000256" key="6">
    <source>
        <dbReference type="ARBA" id="ARBA00022603"/>
    </source>
</evidence>
<comment type="similarity">
    <text evidence="3 14">Belongs to the MGMT family.</text>
</comment>
<comment type="catalytic activity">
    <reaction evidence="1 14">
        <text>a 4-O-methyl-thymidine in DNA + L-cysteinyl-[protein] = a thymidine in DNA + S-methyl-L-cysteinyl-[protein]</text>
        <dbReference type="Rhea" id="RHEA:53428"/>
        <dbReference type="Rhea" id="RHEA-COMP:10131"/>
        <dbReference type="Rhea" id="RHEA-COMP:10132"/>
        <dbReference type="Rhea" id="RHEA-COMP:13555"/>
        <dbReference type="Rhea" id="RHEA-COMP:13556"/>
        <dbReference type="ChEBI" id="CHEBI:29950"/>
        <dbReference type="ChEBI" id="CHEBI:82612"/>
        <dbReference type="ChEBI" id="CHEBI:137386"/>
        <dbReference type="ChEBI" id="CHEBI:137387"/>
        <dbReference type="EC" id="2.1.1.63"/>
    </reaction>
</comment>
<evidence type="ECO:0000259" key="15">
    <source>
        <dbReference type="Pfam" id="PF01035"/>
    </source>
</evidence>
<evidence type="ECO:0000256" key="4">
    <source>
        <dbReference type="ARBA" id="ARBA00022490"/>
    </source>
</evidence>
<keyword evidence="5" id="KW-0597">Phosphoprotein</keyword>
<comment type="caution">
    <text evidence="17">The sequence shown here is derived from an EMBL/GenBank/DDBJ whole genome shotgun (WGS) entry which is preliminary data.</text>
</comment>
<feature type="domain" description="Methylguanine DNA methyltransferase ribonuclease-like" evidence="16">
    <location>
        <begin position="1"/>
        <end position="69"/>
    </location>
</feature>
<dbReference type="InterPro" id="IPR008332">
    <property type="entry name" value="MethylG_MeTrfase_N"/>
</dbReference>
<keyword evidence="18" id="KW-1185">Reference proteome</keyword>
<dbReference type="PANTHER" id="PTHR10815:SF5">
    <property type="entry name" value="METHYLATED-DNA--PROTEIN-CYSTEINE METHYLTRANSFERASE"/>
    <property type="match status" value="1"/>
</dbReference>
<keyword evidence="10" id="KW-0862">Zinc</keyword>
<dbReference type="GO" id="GO:0046872">
    <property type="term" value="F:metal ion binding"/>
    <property type="evidence" value="ECO:0007669"/>
    <property type="project" value="UniProtKB-KW"/>
</dbReference>
<evidence type="ECO:0000256" key="11">
    <source>
        <dbReference type="ARBA" id="ARBA00023125"/>
    </source>
</evidence>
<dbReference type="FunFam" id="1.10.10.10:FF:000214">
    <property type="entry name" value="Methylated-DNA--protein-cysteine methyltransferase"/>
    <property type="match status" value="1"/>
</dbReference>
<dbReference type="InterPro" id="IPR014048">
    <property type="entry name" value="MethylDNA_cys_MeTrfase_DNA-bd"/>
</dbReference>
<dbReference type="GO" id="GO:0003908">
    <property type="term" value="F:methylated-DNA-[protein]-cysteine S-methyltransferase activity"/>
    <property type="evidence" value="ECO:0007669"/>
    <property type="project" value="UniProtKB-UniRule"/>
</dbReference>
<dbReference type="KEGG" id="hja:BST95_19180"/>
<gene>
    <name evidence="17" type="ORF">C0029_17015</name>
</gene>
<keyword evidence="9 14" id="KW-0227">DNA damage</keyword>
<evidence type="ECO:0000256" key="14">
    <source>
        <dbReference type="HAMAP-Rule" id="MF_00772"/>
    </source>
</evidence>
<comment type="subcellular location">
    <subcellularLocation>
        <location evidence="14">Cytoplasm</location>
    </subcellularLocation>
</comment>
<dbReference type="Proteomes" id="UP000235162">
    <property type="component" value="Unassembled WGS sequence"/>
</dbReference>
<dbReference type="NCBIfam" id="TIGR00589">
    <property type="entry name" value="ogt"/>
    <property type="match status" value="1"/>
</dbReference>
<dbReference type="CDD" id="cd06445">
    <property type="entry name" value="ATase"/>
    <property type="match status" value="1"/>
</dbReference>
<comment type="miscellaneous">
    <text evidence="14">This enzyme catalyzes only one turnover and therefore is not strictly catalytic. According to one definition, an enzyme is a biocatalyst that acts repeatedly and over many reaction cycles.</text>
</comment>
<dbReference type="FunFam" id="3.30.160.70:FF:000001">
    <property type="entry name" value="Methylated-DNA--protein-cysteine methyltransferase"/>
    <property type="match status" value="1"/>
</dbReference>
<dbReference type="Pfam" id="PF02870">
    <property type="entry name" value="Methyltransf_1N"/>
    <property type="match status" value="1"/>
</dbReference>
<dbReference type="GO" id="GO:0003677">
    <property type="term" value="F:DNA binding"/>
    <property type="evidence" value="ECO:0007669"/>
    <property type="project" value="UniProtKB-KW"/>
</dbReference>
<protein>
    <recommendedName>
        <fullName evidence="14">Methylated-DNA--protein-cysteine methyltransferase</fullName>
        <ecNumber evidence="14">2.1.1.63</ecNumber>
    </recommendedName>
    <alternativeName>
        <fullName evidence="14">6-O-methylguanine-DNA methyltransferase</fullName>
        <shortName evidence="14">MGMT</shortName>
    </alternativeName>
    <alternativeName>
        <fullName evidence="14">O-6-methylguanine-DNA-alkyltransferase</fullName>
    </alternativeName>
</protein>
<dbReference type="InterPro" id="IPR001497">
    <property type="entry name" value="MethylDNA_cys_MeTrfase_AS"/>
</dbReference>
<accession>A0AAP8SLM5</accession>
<keyword evidence="4 14" id="KW-0963">Cytoplasm</keyword>
<dbReference type="AlphaFoldDB" id="A0AAP8SLM5"/>
<dbReference type="Gene3D" id="1.10.10.10">
    <property type="entry name" value="Winged helix-like DNA-binding domain superfamily/Winged helix DNA-binding domain"/>
    <property type="match status" value="1"/>
</dbReference>
<evidence type="ECO:0000256" key="7">
    <source>
        <dbReference type="ARBA" id="ARBA00022679"/>
    </source>
</evidence>
<evidence type="ECO:0000313" key="18">
    <source>
        <dbReference type="Proteomes" id="UP000235162"/>
    </source>
</evidence>
<proteinExistence type="inferred from homology"/>
<keyword evidence="7 14" id="KW-0808">Transferase</keyword>
<keyword evidence="11" id="KW-0238">DNA-binding</keyword>
<keyword evidence="12 14" id="KW-0234">DNA repair</keyword>
<dbReference type="PROSITE" id="PS00374">
    <property type="entry name" value="MGMT"/>
    <property type="match status" value="1"/>
</dbReference>
<dbReference type="HAMAP" id="MF_00772">
    <property type="entry name" value="OGT"/>
    <property type="match status" value="1"/>
</dbReference>
<evidence type="ECO:0000256" key="3">
    <source>
        <dbReference type="ARBA" id="ARBA00008711"/>
    </source>
</evidence>
<evidence type="ECO:0000256" key="5">
    <source>
        <dbReference type="ARBA" id="ARBA00022553"/>
    </source>
</evidence>
<keyword evidence="8" id="KW-0479">Metal-binding</keyword>
<keyword evidence="6 14" id="KW-0489">Methyltransferase</keyword>
<dbReference type="SUPFAM" id="SSF53155">
    <property type="entry name" value="Methylated DNA-protein cysteine methyltransferase domain"/>
    <property type="match status" value="1"/>
</dbReference>